<dbReference type="Proteomes" id="UP000016568">
    <property type="component" value="Unassembled WGS sequence"/>
</dbReference>
<dbReference type="PROSITE" id="PS50125">
    <property type="entry name" value="GUANYLATE_CYCLASE_2"/>
    <property type="match status" value="1"/>
</dbReference>
<protein>
    <recommendedName>
        <fullName evidence="1">Guanylate cyclase domain-containing protein</fullName>
    </recommendedName>
</protein>
<dbReference type="OrthoDB" id="9768004at2"/>
<dbReference type="GO" id="GO:0009190">
    <property type="term" value="P:cyclic nucleotide biosynthetic process"/>
    <property type="evidence" value="ECO:0007669"/>
    <property type="project" value="InterPro"/>
</dbReference>
<dbReference type="KEGG" id="ntd:EGO55_04415"/>
<keyword evidence="3" id="KW-1185">Reference proteome</keyword>
<dbReference type="RefSeq" id="WP_021691917.1">
    <property type="nucleotide sequence ID" value="NZ_BASZ01000017.1"/>
</dbReference>
<dbReference type="InterPro" id="IPR001054">
    <property type="entry name" value="A/G_cyclase"/>
</dbReference>
<evidence type="ECO:0000313" key="2">
    <source>
        <dbReference type="EMBL" id="GAD51099.1"/>
    </source>
</evidence>
<dbReference type="EMBL" id="BASZ01000017">
    <property type="protein sequence ID" value="GAD51099.1"/>
    <property type="molecule type" value="Genomic_DNA"/>
</dbReference>
<dbReference type="GO" id="GO:0035556">
    <property type="term" value="P:intracellular signal transduction"/>
    <property type="evidence" value="ECO:0007669"/>
    <property type="project" value="InterPro"/>
</dbReference>
<organism evidence="2 3">
    <name type="scientific">Caenibius tardaugens NBRC 16725</name>
    <dbReference type="NCBI Taxonomy" id="1219035"/>
    <lineage>
        <taxon>Bacteria</taxon>
        <taxon>Pseudomonadati</taxon>
        <taxon>Pseudomonadota</taxon>
        <taxon>Alphaproteobacteria</taxon>
        <taxon>Sphingomonadales</taxon>
        <taxon>Erythrobacteraceae</taxon>
        <taxon>Caenibius</taxon>
    </lineage>
</organism>
<reference evidence="2 3" key="1">
    <citation type="submission" date="2013-09" db="EMBL/GenBank/DDBJ databases">
        <title>Whole genome shotgun sequence of Novosphingobium tardaugens NBRC 16725.</title>
        <authorList>
            <person name="Isaki S."/>
            <person name="Hosoyama A."/>
            <person name="Tsuchikane K."/>
            <person name="Katsumata H."/>
            <person name="Ando Y."/>
            <person name="Yamazaki S."/>
            <person name="Fujita N."/>
        </authorList>
    </citation>
    <scope>NUCLEOTIDE SEQUENCE [LARGE SCALE GENOMIC DNA]</scope>
    <source>
        <strain evidence="2 3">NBRC 16725</strain>
    </source>
</reference>
<dbReference type="AlphaFoldDB" id="U3A0C6"/>
<proteinExistence type="predicted"/>
<feature type="domain" description="Guanylate cyclase" evidence="1">
    <location>
        <begin position="129"/>
        <end position="262"/>
    </location>
</feature>
<name>U3A0C6_9SPHN</name>
<dbReference type="Gene3D" id="3.30.70.1230">
    <property type="entry name" value="Nucleotide cyclase"/>
    <property type="match status" value="1"/>
</dbReference>
<comment type="caution">
    <text evidence="2">The sequence shown here is derived from an EMBL/GenBank/DDBJ whole genome shotgun (WGS) entry which is preliminary data.</text>
</comment>
<dbReference type="SUPFAM" id="SSF55073">
    <property type="entry name" value="Nucleotide cyclase"/>
    <property type="match status" value="1"/>
</dbReference>
<evidence type="ECO:0000313" key="3">
    <source>
        <dbReference type="Proteomes" id="UP000016568"/>
    </source>
</evidence>
<sequence>MFSALQQELARMPQRADFVMETVDVGEEGRVSVKMLPDPRRYTHMERDGDTLYIDKYLGHAVSLNDMVAGFSGVPIYELSPSIASTSEYAQSRHAALSDEMDSGEYTPPTESAASHRELDMGGQERLVGFLSVDICGATALRRRDAAAFDRAYELFTRELGTVVGQFNGSILKTKGDGFIAFIDHPSFTRVSDNVVDMGLTLLAVLHQSLNPALEKCGIEPISIRVGADFGEAKIKTMSVPTTGFVCQEVVSDALNRAVKIEEACKPNELLIGRCLYQLIHVGWLERATEVPFEGTLVGMPGYQTYWIK</sequence>
<dbReference type="eggNOG" id="COG2114">
    <property type="taxonomic scope" value="Bacteria"/>
</dbReference>
<evidence type="ECO:0000259" key="1">
    <source>
        <dbReference type="PROSITE" id="PS50125"/>
    </source>
</evidence>
<dbReference type="GO" id="GO:0004016">
    <property type="term" value="F:adenylate cyclase activity"/>
    <property type="evidence" value="ECO:0007669"/>
    <property type="project" value="UniProtKB-ARBA"/>
</dbReference>
<gene>
    <name evidence="2" type="ORF">NT2_17_00160</name>
</gene>
<dbReference type="InterPro" id="IPR029787">
    <property type="entry name" value="Nucleotide_cyclase"/>
</dbReference>
<accession>U3A0C6</accession>